<keyword evidence="4" id="KW-0012">Acyltransferase</keyword>
<dbReference type="PROSITE" id="PS50075">
    <property type="entry name" value="CARRIER"/>
    <property type="match status" value="1"/>
</dbReference>
<feature type="domain" description="Carrier" evidence="6">
    <location>
        <begin position="1260"/>
        <end position="1335"/>
    </location>
</feature>
<name>A0ABV9CUT9_9ACTN</name>
<dbReference type="Gene3D" id="3.40.47.10">
    <property type="match status" value="1"/>
</dbReference>
<reference evidence="9" key="1">
    <citation type="journal article" date="2019" name="Int. J. Syst. Evol. Microbiol.">
        <title>The Global Catalogue of Microorganisms (GCM) 10K type strain sequencing project: providing services to taxonomists for standard genome sequencing and annotation.</title>
        <authorList>
            <consortium name="The Broad Institute Genomics Platform"/>
            <consortium name="The Broad Institute Genome Sequencing Center for Infectious Disease"/>
            <person name="Wu L."/>
            <person name="Ma J."/>
        </authorList>
    </citation>
    <scope>NUCLEOTIDE SEQUENCE [LARGE SCALE GENOMIC DNA]</scope>
    <source>
        <strain evidence="9">CGMCC 4.7132</strain>
    </source>
</reference>
<dbReference type="PROSITE" id="PS00012">
    <property type="entry name" value="PHOSPHOPANTETHEINE"/>
    <property type="match status" value="1"/>
</dbReference>
<dbReference type="Pfam" id="PF22953">
    <property type="entry name" value="SpnB_Rossmann"/>
    <property type="match status" value="1"/>
</dbReference>
<dbReference type="InterPro" id="IPR036291">
    <property type="entry name" value="NAD(P)-bd_dom_sf"/>
</dbReference>
<dbReference type="CDD" id="cd08956">
    <property type="entry name" value="KR_3_FAS_SDR_x"/>
    <property type="match status" value="1"/>
</dbReference>
<keyword evidence="1" id="KW-0596">Phosphopantetheine</keyword>
<dbReference type="InterPro" id="IPR009081">
    <property type="entry name" value="PP-bd_ACP"/>
</dbReference>
<dbReference type="SMART" id="SM00823">
    <property type="entry name" value="PKS_PP"/>
    <property type="match status" value="1"/>
</dbReference>
<dbReference type="InterPro" id="IPR036736">
    <property type="entry name" value="ACP-like_sf"/>
</dbReference>
<evidence type="ECO:0000256" key="1">
    <source>
        <dbReference type="ARBA" id="ARBA00022450"/>
    </source>
</evidence>
<dbReference type="Pfam" id="PF21089">
    <property type="entry name" value="PKS_DH_N"/>
    <property type="match status" value="1"/>
</dbReference>
<dbReference type="Proteomes" id="UP001596004">
    <property type="component" value="Unassembled WGS sequence"/>
</dbReference>
<proteinExistence type="predicted"/>
<dbReference type="Pfam" id="PF00698">
    <property type="entry name" value="Acyl_transf_1"/>
    <property type="match status" value="1"/>
</dbReference>
<comment type="caution">
    <text evidence="8">The sequence shown here is derived from an EMBL/GenBank/DDBJ whole genome shotgun (WGS) entry which is preliminary data.</text>
</comment>
<feature type="domain" description="PKS/mFAS DH" evidence="7">
    <location>
        <begin position="525"/>
        <end position="786"/>
    </location>
</feature>
<dbReference type="PANTHER" id="PTHR43775">
    <property type="entry name" value="FATTY ACID SYNTHASE"/>
    <property type="match status" value="1"/>
</dbReference>
<dbReference type="InterPro" id="IPR014043">
    <property type="entry name" value="Acyl_transferase_dom"/>
</dbReference>
<dbReference type="PANTHER" id="PTHR43775:SF51">
    <property type="entry name" value="INACTIVE PHENOLPHTHIOCEROL SYNTHESIS POLYKETIDE SYNTHASE TYPE I PKS1-RELATED"/>
    <property type="match status" value="1"/>
</dbReference>
<evidence type="ECO:0000256" key="4">
    <source>
        <dbReference type="ARBA" id="ARBA00023315"/>
    </source>
</evidence>
<gene>
    <name evidence="8" type="ORF">ACFO60_40360</name>
</gene>
<feature type="region of interest" description="N-terminal hotdog fold" evidence="5">
    <location>
        <begin position="525"/>
        <end position="650"/>
    </location>
</feature>
<dbReference type="InterPro" id="IPR032821">
    <property type="entry name" value="PKS_assoc"/>
</dbReference>
<evidence type="ECO:0000256" key="5">
    <source>
        <dbReference type="PROSITE-ProRule" id="PRU01363"/>
    </source>
</evidence>
<dbReference type="InterPro" id="IPR049552">
    <property type="entry name" value="PKS_DH_N"/>
</dbReference>
<dbReference type="InterPro" id="IPR001227">
    <property type="entry name" value="Ac_transferase_dom_sf"/>
</dbReference>
<evidence type="ECO:0000313" key="9">
    <source>
        <dbReference type="Proteomes" id="UP001596004"/>
    </source>
</evidence>
<keyword evidence="9" id="KW-1185">Reference proteome</keyword>
<dbReference type="InterPro" id="IPR050091">
    <property type="entry name" value="PKS_NRPS_Biosynth_Enz"/>
</dbReference>
<dbReference type="InterPro" id="IPR042104">
    <property type="entry name" value="PKS_dehydratase_sf"/>
</dbReference>
<dbReference type="EMBL" id="JBHSFP010000075">
    <property type="protein sequence ID" value="MFC4537065.1"/>
    <property type="molecule type" value="Genomic_DNA"/>
</dbReference>
<dbReference type="Gene3D" id="1.10.1200.10">
    <property type="entry name" value="ACP-like"/>
    <property type="match status" value="1"/>
</dbReference>
<organism evidence="8 9">
    <name type="scientific">Sphaerisporangium dianthi</name>
    <dbReference type="NCBI Taxonomy" id="1436120"/>
    <lineage>
        <taxon>Bacteria</taxon>
        <taxon>Bacillati</taxon>
        <taxon>Actinomycetota</taxon>
        <taxon>Actinomycetes</taxon>
        <taxon>Streptosporangiales</taxon>
        <taxon>Streptosporangiaceae</taxon>
        <taxon>Sphaerisporangium</taxon>
    </lineage>
</organism>
<protein>
    <submittedName>
        <fullName evidence="8">SDR family NAD(P)-dependent oxidoreductase</fullName>
    </submittedName>
</protein>
<dbReference type="InterPro" id="IPR016036">
    <property type="entry name" value="Malonyl_transacylase_ACP-bd"/>
</dbReference>
<dbReference type="InterPro" id="IPR055123">
    <property type="entry name" value="SpnB-like_Rossmann"/>
</dbReference>
<dbReference type="InterPro" id="IPR049900">
    <property type="entry name" value="PKS_mFAS_DH"/>
</dbReference>
<evidence type="ECO:0000256" key="2">
    <source>
        <dbReference type="ARBA" id="ARBA00022553"/>
    </source>
</evidence>
<dbReference type="InterPro" id="IPR049551">
    <property type="entry name" value="PKS_DH_C"/>
</dbReference>
<dbReference type="Gene3D" id="3.40.50.720">
    <property type="entry name" value="NAD(P)-binding Rossmann-like Domain"/>
    <property type="match status" value="1"/>
</dbReference>
<sequence>MDEPSPHVDWSAGAVRLLTEGQDWPETGRPRRAGVSSFGISGTNAHLILEEAPQVDHAPDPDRNDRADLTVVPWVISGRTSDAVAAQAGRLRSTMACAGEFDPVTIGHSLVTTRSAFEYRAAVVAPDRDGLLRGLDALVAGRPDPSVTSGTATGGKTAFLFSGQGTQHLGMGRELTGAFAVFADAFAEVCDGLRPHMDRSLRDVMFAAPDSAEAALLDRTQYAQPALFAIQVALFRLVESWGVRPDVLLGHSVGELAAVHVAGALSLADACALVAVRGELMQALPPGGTMVAVQAGADEVAPLLAGREDEVSLAAVNGPGAVVLSGEQDAVAVVAAVFEAEGRRKKRLRVSHAFHSARMDPVLAQLVRAAEKLTWHAPSIPIVSTVTGAPAAADLCTPDYWSRNARGTVRFADGIHALAAAGVTRCLELGPDESLTGMGQDCLGENDRVAFVPALHSAGPEVHSVVGALARMHVHGAGVDWPAFFGRSGAGTTDLPTYAFQRRRYWPARSAPPDAAALGVDPVGHPLLGASVVRAGADTTLLTGRLAVRDHPWLAEQVVLGTAELPASAMVEMAMSAGGEVGCDVVAELQMANPLVLSEQGNVRVQVVVEEPDEAGRRPIQVYSRQDGTDQSLPWRCHATGTLASGGPPPSGPVGLWPPAGAVVVAPDTPAGPLPSIVWRDGEDVCVEVTLPGEHREHADRFGLHPVLLDTAVHAAVSVGLLPSPAGGQVSWHEVSLHATGATALHVRLAPDGADAVTISAVDPAGRPVLSVRSLTIRPASDGSTQAPPDAGDHLFTLSWHPFTPTSAEHEPRPYAELGDGDRAHADLAALIEAIDGGLDVPGVVVMPVWSRVGADAEGVVAVRAATHKVLATIQTWLLDERFASSTLVIATRGAVGIETDGDITDLAGAAVWGLVRTAQSEHPSRFVLVDLDGDPADSPIVQLPAWGEPQLALRAGRFLVPRLVRATGSDTASGNVFDVDGTVLVTGATGGLGPLVARHLVEAHGVRRLLLMSRRGAAAEGATALVADLARAGATATVVAGDVADPGALRRALAEAEPGHPVRGVVHVAGVLDDGVVAALSPERIDSVLRPKVDAAVNLHELTADLDLSAFVLFSSAAGILGGAGQANYAAANAFLDALAQHRRANGLPAVSFAWGAWAQDTGMAGGLAESDRSRMARGGMIPLSSSEALALFDAVRRGCGPVVVPMRVDVAAVRALADAVPPLLRGLVPVRRRRDAAGGTVPAFPGRLAALPGPERESALLGLVRTHVAAVLGHSSPELVERHRGFLDLGVNSLTALELRNALGAATGLRLPATLLFDYPTPADLAAQLGERLGHHEPTAGTAVLATIAELEAGLAELAVADRDYDKVARRMGVLLVKWHDEQDTDHPGVPHVDFDLATADDMFDYITRDLGLVRPDEEDGSGEPGSR</sequence>
<dbReference type="SUPFAM" id="SSF47336">
    <property type="entry name" value="ACP-like"/>
    <property type="match status" value="1"/>
</dbReference>
<dbReference type="Pfam" id="PF16197">
    <property type="entry name" value="KAsynt_C_assoc"/>
    <property type="match status" value="1"/>
</dbReference>
<evidence type="ECO:0000259" key="7">
    <source>
        <dbReference type="PROSITE" id="PS52019"/>
    </source>
</evidence>
<dbReference type="SUPFAM" id="SSF55048">
    <property type="entry name" value="Probable ACP-binding domain of malonyl-CoA ACP transacylase"/>
    <property type="match status" value="1"/>
</dbReference>
<dbReference type="InterPro" id="IPR020807">
    <property type="entry name" value="PKS_DH"/>
</dbReference>
<evidence type="ECO:0000313" key="8">
    <source>
        <dbReference type="EMBL" id="MFC4537065.1"/>
    </source>
</evidence>
<dbReference type="InterPro" id="IPR057326">
    <property type="entry name" value="KR_dom"/>
</dbReference>
<dbReference type="Pfam" id="PF14765">
    <property type="entry name" value="PS-DH"/>
    <property type="match status" value="1"/>
</dbReference>
<dbReference type="SMART" id="SM01294">
    <property type="entry name" value="PKS_PP_betabranch"/>
    <property type="match status" value="1"/>
</dbReference>
<dbReference type="SMART" id="SM00826">
    <property type="entry name" value="PKS_DH"/>
    <property type="match status" value="1"/>
</dbReference>
<accession>A0ABV9CUT9</accession>
<dbReference type="Gene3D" id="3.10.129.110">
    <property type="entry name" value="Polyketide synthase dehydratase"/>
    <property type="match status" value="1"/>
</dbReference>
<dbReference type="Pfam" id="PF00550">
    <property type="entry name" value="PP-binding"/>
    <property type="match status" value="1"/>
</dbReference>
<feature type="region of interest" description="C-terminal hotdog fold" evidence="5">
    <location>
        <begin position="662"/>
        <end position="786"/>
    </location>
</feature>
<dbReference type="InterPro" id="IPR013968">
    <property type="entry name" value="PKS_KR"/>
</dbReference>
<dbReference type="Gene3D" id="3.40.366.10">
    <property type="entry name" value="Malonyl-Coenzyme A Acyl Carrier Protein, domain 2"/>
    <property type="match status" value="1"/>
</dbReference>
<dbReference type="InterPro" id="IPR016039">
    <property type="entry name" value="Thiolase-like"/>
</dbReference>
<dbReference type="SUPFAM" id="SSF53901">
    <property type="entry name" value="Thiolase-like"/>
    <property type="match status" value="1"/>
</dbReference>
<dbReference type="SMART" id="SM00827">
    <property type="entry name" value="PKS_AT"/>
    <property type="match status" value="1"/>
</dbReference>
<dbReference type="SMART" id="SM00822">
    <property type="entry name" value="PKS_KR"/>
    <property type="match status" value="1"/>
</dbReference>
<keyword evidence="3" id="KW-0808">Transferase</keyword>
<dbReference type="SUPFAM" id="SSF51735">
    <property type="entry name" value="NAD(P)-binding Rossmann-fold domains"/>
    <property type="match status" value="2"/>
</dbReference>
<comment type="caution">
    <text evidence="5">Lacks conserved residue(s) required for the propagation of feature annotation.</text>
</comment>
<dbReference type="Gene3D" id="3.30.70.3290">
    <property type="match status" value="1"/>
</dbReference>
<dbReference type="SUPFAM" id="SSF52151">
    <property type="entry name" value="FabD/lysophospholipase-like"/>
    <property type="match status" value="1"/>
</dbReference>
<dbReference type="InterPro" id="IPR006162">
    <property type="entry name" value="Ppantetheine_attach_site"/>
</dbReference>
<dbReference type="InterPro" id="IPR020806">
    <property type="entry name" value="PKS_PP-bd"/>
</dbReference>
<dbReference type="PROSITE" id="PS52019">
    <property type="entry name" value="PKS_MFAS_DH"/>
    <property type="match status" value="1"/>
</dbReference>
<evidence type="ECO:0000259" key="6">
    <source>
        <dbReference type="PROSITE" id="PS50075"/>
    </source>
</evidence>
<evidence type="ECO:0000256" key="3">
    <source>
        <dbReference type="ARBA" id="ARBA00022679"/>
    </source>
</evidence>
<dbReference type="InterPro" id="IPR016035">
    <property type="entry name" value="Acyl_Trfase/lysoPLipase"/>
</dbReference>
<keyword evidence="2" id="KW-0597">Phosphoprotein</keyword>
<dbReference type="Pfam" id="PF08659">
    <property type="entry name" value="KR"/>
    <property type="match status" value="1"/>
</dbReference>